<evidence type="ECO:0000256" key="1">
    <source>
        <dbReference type="SAM" id="Coils"/>
    </source>
</evidence>
<protein>
    <submittedName>
        <fullName evidence="3">Uncharacterized protein</fullName>
    </submittedName>
</protein>
<gene>
    <name evidence="3" type="ORF">M0R45_015714</name>
</gene>
<evidence type="ECO:0000313" key="4">
    <source>
        <dbReference type="Proteomes" id="UP001457282"/>
    </source>
</evidence>
<sequence>MEKRLQSLTEDEADLNWLRWKRRLTEEDVNNLRVHRLLSSWYLINRPCLYPEIADEANREVCMSTTQRIKSINALFDGYELEHPGEVLDRVTFLTLVYTSKKKDPKNPQPINQEAQKKLDELRDLEKVIRDEGREITTEIRNELFHKVMGPEKRNRVRGYGIGINWSDIPGIVTEKTGITQKIQTLKDVYEAQREEYEKREAEMTKQLKEAAEREEALQANYVALNSKMDVIQGQVGASSLVQILAAGGIDSMESLDFGRLLNLLKKPDNSQDTSQTNVQLTSECQDASNGHNGRLCST</sequence>
<organism evidence="3 4">
    <name type="scientific">Rubus argutus</name>
    <name type="common">Southern blackberry</name>
    <dbReference type="NCBI Taxonomy" id="59490"/>
    <lineage>
        <taxon>Eukaryota</taxon>
        <taxon>Viridiplantae</taxon>
        <taxon>Streptophyta</taxon>
        <taxon>Embryophyta</taxon>
        <taxon>Tracheophyta</taxon>
        <taxon>Spermatophyta</taxon>
        <taxon>Magnoliopsida</taxon>
        <taxon>eudicotyledons</taxon>
        <taxon>Gunneridae</taxon>
        <taxon>Pentapetalae</taxon>
        <taxon>rosids</taxon>
        <taxon>fabids</taxon>
        <taxon>Rosales</taxon>
        <taxon>Rosaceae</taxon>
        <taxon>Rosoideae</taxon>
        <taxon>Rosoideae incertae sedis</taxon>
        <taxon>Rubus</taxon>
    </lineage>
</organism>
<name>A0AAW1XRE9_RUBAR</name>
<feature type="region of interest" description="Disordered" evidence="2">
    <location>
        <begin position="269"/>
        <end position="299"/>
    </location>
</feature>
<dbReference type="Proteomes" id="UP001457282">
    <property type="component" value="Unassembled WGS sequence"/>
</dbReference>
<proteinExistence type="predicted"/>
<dbReference type="EMBL" id="JBEDUW010000003">
    <property type="protein sequence ID" value="KAK9939004.1"/>
    <property type="molecule type" value="Genomic_DNA"/>
</dbReference>
<evidence type="ECO:0000256" key="2">
    <source>
        <dbReference type="SAM" id="MobiDB-lite"/>
    </source>
</evidence>
<evidence type="ECO:0000313" key="3">
    <source>
        <dbReference type="EMBL" id="KAK9939004.1"/>
    </source>
</evidence>
<feature type="compositionally biased region" description="Polar residues" evidence="2">
    <location>
        <begin position="271"/>
        <end position="299"/>
    </location>
</feature>
<comment type="caution">
    <text evidence="3">The sequence shown here is derived from an EMBL/GenBank/DDBJ whole genome shotgun (WGS) entry which is preliminary data.</text>
</comment>
<dbReference type="AlphaFoldDB" id="A0AAW1XRE9"/>
<reference evidence="3 4" key="1">
    <citation type="journal article" date="2023" name="G3 (Bethesda)">
        <title>A chromosome-length genome assembly and annotation of blackberry (Rubus argutus, cv. 'Hillquist').</title>
        <authorList>
            <person name="Bruna T."/>
            <person name="Aryal R."/>
            <person name="Dudchenko O."/>
            <person name="Sargent D.J."/>
            <person name="Mead D."/>
            <person name="Buti M."/>
            <person name="Cavallini A."/>
            <person name="Hytonen T."/>
            <person name="Andres J."/>
            <person name="Pham M."/>
            <person name="Weisz D."/>
            <person name="Mascagni F."/>
            <person name="Usai G."/>
            <person name="Natali L."/>
            <person name="Bassil N."/>
            <person name="Fernandez G.E."/>
            <person name="Lomsadze A."/>
            <person name="Armour M."/>
            <person name="Olukolu B."/>
            <person name="Poorten T."/>
            <person name="Britton C."/>
            <person name="Davik J."/>
            <person name="Ashrafi H."/>
            <person name="Aiden E.L."/>
            <person name="Borodovsky M."/>
            <person name="Worthington M."/>
        </authorList>
    </citation>
    <scope>NUCLEOTIDE SEQUENCE [LARGE SCALE GENOMIC DNA]</scope>
    <source>
        <strain evidence="3">PI 553951</strain>
    </source>
</reference>
<accession>A0AAW1XRE9</accession>
<keyword evidence="4" id="KW-1185">Reference proteome</keyword>
<feature type="coiled-coil region" evidence="1">
    <location>
        <begin position="180"/>
        <end position="228"/>
    </location>
</feature>
<keyword evidence="1" id="KW-0175">Coiled coil</keyword>